<protein>
    <submittedName>
        <fullName evidence="3">Uncharacterized protein</fullName>
    </submittedName>
</protein>
<evidence type="ECO:0000256" key="1">
    <source>
        <dbReference type="SAM" id="Coils"/>
    </source>
</evidence>
<keyword evidence="4" id="KW-1185">Reference proteome</keyword>
<dbReference type="EMBL" id="AGNL01044969">
    <property type="protein sequence ID" value="EJK49276.1"/>
    <property type="molecule type" value="Genomic_DNA"/>
</dbReference>
<keyword evidence="1" id="KW-0175">Coiled coil</keyword>
<name>K0RK74_THAOC</name>
<evidence type="ECO:0000256" key="2">
    <source>
        <dbReference type="SAM" id="MobiDB-lite"/>
    </source>
</evidence>
<feature type="compositionally biased region" description="Basic and acidic residues" evidence="2">
    <location>
        <begin position="542"/>
        <end position="581"/>
    </location>
</feature>
<dbReference type="Proteomes" id="UP000266841">
    <property type="component" value="Unassembled WGS sequence"/>
</dbReference>
<comment type="caution">
    <text evidence="3">The sequence shown here is derived from an EMBL/GenBank/DDBJ whole genome shotgun (WGS) entry which is preliminary data.</text>
</comment>
<feature type="coiled-coil region" evidence="1">
    <location>
        <begin position="186"/>
        <end position="213"/>
    </location>
</feature>
<feature type="compositionally biased region" description="Basic residues" evidence="2">
    <location>
        <begin position="474"/>
        <end position="484"/>
    </location>
</feature>
<proteinExistence type="predicted"/>
<evidence type="ECO:0000313" key="3">
    <source>
        <dbReference type="EMBL" id="EJK49276.1"/>
    </source>
</evidence>
<dbReference type="AlphaFoldDB" id="K0RK74"/>
<evidence type="ECO:0000313" key="4">
    <source>
        <dbReference type="Proteomes" id="UP000266841"/>
    </source>
</evidence>
<gene>
    <name evidence="3" type="ORF">THAOC_31869</name>
</gene>
<organism evidence="3 4">
    <name type="scientific">Thalassiosira oceanica</name>
    <name type="common">Marine diatom</name>
    <dbReference type="NCBI Taxonomy" id="159749"/>
    <lineage>
        <taxon>Eukaryota</taxon>
        <taxon>Sar</taxon>
        <taxon>Stramenopiles</taxon>
        <taxon>Ochrophyta</taxon>
        <taxon>Bacillariophyta</taxon>
        <taxon>Coscinodiscophyceae</taxon>
        <taxon>Thalassiosirophycidae</taxon>
        <taxon>Thalassiosirales</taxon>
        <taxon>Thalassiosiraceae</taxon>
        <taxon>Thalassiosira</taxon>
    </lineage>
</organism>
<feature type="non-terminal residue" evidence="3">
    <location>
        <position position="603"/>
    </location>
</feature>
<feature type="compositionally biased region" description="Pro residues" evidence="2">
    <location>
        <begin position="512"/>
        <end position="523"/>
    </location>
</feature>
<reference evidence="3 4" key="1">
    <citation type="journal article" date="2012" name="Genome Biol.">
        <title>Genome and low-iron response of an oceanic diatom adapted to chronic iron limitation.</title>
        <authorList>
            <person name="Lommer M."/>
            <person name="Specht M."/>
            <person name="Roy A.S."/>
            <person name="Kraemer L."/>
            <person name="Andreson R."/>
            <person name="Gutowska M.A."/>
            <person name="Wolf J."/>
            <person name="Bergner S.V."/>
            <person name="Schilhabel M.B."/>
            <person name="Klostermeier U.C."/>
            <person name="Beiko R.G."/>
            <person name="Rosenstiel P."/>
            <person name="Hippler M."/>
            <person name="Laroche J."/>
        </authorList>
    </citation>
    <scope>NUCLEOTIDE SEQUENCE [LARGE SCALE GENOMIC DNA]</scope>
    <source>
        <strain evidence="3 4">CCMP1005</strain>
    </source>
</reference>
<sequence length="603" mass="66503">MDLESTDNGTDRILWCWLGLKSVELEPVGGLDSASVTAPTTNGSRRHAHEEQRHCREEWYCRNHLGTGKNPFFRSAIYRGIYPTSPPPGQMPVIRPFGNATLHAITITDSTHHRSIRHKTLTGELLEKALELQHPSLHIHRPRRFLIPSPSPTAPHNSELFSQSISSTAANTMTRSSPTPSDTATMEEMRERIAFLENELVEAKLQVALAKSNEERLILDALQMKTAISELTGDESGNECVRVLVPMSDPFGRRNAARRPRLSHNSSASGLNKLLGLANCDSYGSLGASSAGSRRKRVLNPGSCSSALNLLSSLSNSASGSIVSLESSSLDLDRRSSRPRRSNDSTDHKNEEWVLISYELPDVQHLMMSKSVAACLVDLAMPPPAWFWVFCFCIDQSTSFGSLCLNGPPKRAQVVANVAESLDSPGGRGNHLPALPVHAVEQQPEERGHGVAHVADYETGRGGGSAQELVRMSIKSKKQQRRMRAHDFALTNRRGRGRQEPLGLRRLLPDAPRGPVPSSPPADPAHDLPGPPQDEAVHPVQHAKERRDRPERRPHGPREPPPRRAGRGEEEVQERRPEGLRRPRRVVGPSPPVPPPARRWRGT</sequence>
<accession>K0RK74</accession>
<feature type="region of interest" description="Disordered" evidence="2">
    <location>
        <begin position="457"/>
        <end position="603"/>
    </location>
</feature>